<sequence length="152" mass="17493">MQSNLTCDLVLKFLKTNKLMAVATFGKFPWIASVYYTYDRDLNLYFLSDPTTVHAQQIINNPKVAVSICNSLQDINKPKRRLQLWGIAEQISGLDKVKLALKLWKDNLGIINPKLTYKSVKSSMFKITPKRVKLFDQELFKVEDGKEPILEL</sequence>
<dbReference type="AlphaFoldDB" id="A0A1F5Z2H9"/>
<evidence type="ECO:0000259" key="1">
    <source>
        <dbReference type="Pfam" id="PF01243"/>
    </source>
</evidence>
<evidence type="ECO:0000313" key="2">
    <source>
        <dbReference type="EMBL" id="OGG06322.1"/>
    </source>
</evidence>
<dbReference type="Gene3D" id="2.30.110.10">
    <property type="entry name" value="Electron Transport, Fmn-binding Protein, Chain A"/>
    <property type="match status" value="1"/>
</dbReference>
<name>A0A1F5Z2H9_9BACT</name>
<dbReference type="SUPFAM" id="SSF50475">
    <property type="entry name" value="FMN-binding split barrel"/>
    <property type="match status" value="1"/>
</dbReference>
<dbReference type="Proteomes" id="UP000178681">
    <property type="component" value="Unassembled WGS sequence"/>
</dbReference>
<comment type="caution">
    <text evidence="2">The sequence shown here is derived from an EMBL/GenBank/DDBJ whole genome shotgun (WGS) entry which is preliminary data.</text>
</comment>
<evidence type="ECO:0000313" key="3">
    <source>
        <dbReference type="Proteomes" id="UP000178681"/>
    </source>
</evidence>
<dbReference type="InterPro" id="IPR012349">
    <property type="entry name" value="Split_barrel_FMN-bd"/>
</dbReference>
<dbReference type="EMBL" id="MFJG01000023">
    <property type="protein sequence ID" value="OGG06322.1"/>
    <property type="molecule type" value="Genomic_DNA"/>
</dbReference>
<accession>A0A1F5Z2H9</accession>
<feature type="domain" description="Pyridoxamine 5'-phosphate oxidase N-terminal" evidence="1">
    <location>
        <begin position="11"/>
        <end position="133"/>
    </location>
</feature>
<dbReference type="Pfam" id="PF01243">
    <property type="entry name" value="PNPOx_N"/>
    <property type="match status" value="1"/>
</dbReference>
<proteinExistence type="predicted"/>
<organism evidence="2 3">
    <name type="scientific">Candidatus Gottesmanbacteria bacterium RIFCSPHIGHO2_01_FULL_42_12</name>
    <dbReference type="NCBI Taxonomy" id="1798377"/>
    <lineage>
        <taxon>Bacteria</taxon>
        <taxon>Candidatus Gottesmaniibacteriota</taxon>
    </lineage>
</organism>
<dbReference type="STRING" id="1798377.A2872_01170"/>
<protein>
    <recommendedName>
        <fullName evidence="1">Pyridoxamine 5'-phosphate oxidase N-terminal domain-containing protein</fullName>
    </recommendedName>
</protein>
<dbReference type="InterPro" id="IPR011576">
    <property type="entry name" value="Pyridox_Oxase_N"/>
</dbReference>
<reference evidence="2 3" key="1">
    <citation type="journal article" date="2016" name="Nat. Commun.">
        <title>Thousands of microbial genomes shed light on interconnected biogeochemical processes in an aquifer system.</title>
        <authorList>
            <person name="Anantharaman K."/>
            <person name="Brown C.T."/>
            <person name="Hug L.A."/>
            <person name="Sharon I."/>
            <person name="Castelle C.J."/>
            <person name="Probst A.J."/>
            <person name="Thomas B.C."/>
            <person name="Singh A."/>
            <person name="Wilkins M.J."/>
            <person name="Karaoz U."/>
            <person name="Brodie E.L."/>
            <person name="Williams K.H."/>
            <person name="Hubbard S.S."/>
            <person name="Banfield J.F."/>
        </authorList>
    </citation>
    <scope>NUCLEOTIDE SEQUENCE [LARGE SCALE GENOMIC DNA]</scope>
</reference>
<gene>
    <name evidence="2" type="ORF">A2872_01170</name>
</gene>